<dbReference type="GO" id="GO:0004519">
    <property type="term" value="F:endonuclease activity"/>
    <property type="evidence" value="ECO:0007669"/>
    <property type="project" value="UniProtKB-KW"/>
</dbReference>
<name>A0A8S9X0C7_APOLU</name>
<dbReference type="InterPro" id="IPR041588">
    <property type="entry name" value="Integrase_H2C2"/>
</dbReference>
<evidence type="ECO:0000256" key="1">
    <source>
        <dbReference type="ARBA" id="ARBA00012493"/>
    </source>
</evidence>
<dbReference type="CDD" id="cd09274">
    <property type="entry name" value="RNase_HI_RT_Ty3"/>
    <property type="match status" value="1"/>
</dbReference>
<dbReference type="InterPro" id="IPR012337">
    <property type="entry name" value="RNaseH-like_sf"/>
</dbReference>
<dbReference type="Gene3D" id="1.10.340.70">
    <property type="match status" value="1"/>
</dbReference>
<proteinExistence type="predicted"/>
<keyword evidence="7" id="KW-0695">RNA-directed DNA polymerase</keyword>
<dbReference type="SUPFAM" id="SSF56672">
    <property type="entry name" value="DNA/RNA polymerases"/>
    <property type="match status" value="1"/>
</dbReference>
<dbReference type="InterPro" id="IPR036397">
    <property type="entry name" value="RNaseH_sf"/>
</dbReference>
<evidence type="ECO:0000256" key="7">
    <source>
        <dbReference type="ARBA" id="ARBA00022918"/>
    </source>
</evidence>
<dbReference type="FunFam" id="3.30.420.10:FF:000032">
    <property type="entry name" value="Retrovirus-related Pol polyprotein from transposon 297-like Protein"/>
    <property type="match status" value="1"/>
</dbReference>
<organism evidence="9 10">
    <name type="scientific">Apolygus lucorum</name>
    <name type="common">Small green plant bug</name>
    <name type="synonym">Lygocoris lucorum</name>
    <dbReference type="NCBI Taxonomy" id="248454"/>
    <lineage>
        <taxon>Eukaryota</taxon>
        <taxon>Metazoa</taxon>
        <taxon>Ecdysozoa</taxon>
        <taxon>Arthropoda</taxon>
        <taxon>Hexapoda</taxon>
        <taxon>Insecta</taxon>
        <taxon>Pterygota</taxon>
        <taxon>Neoptera</taxon>
        <taxon>Paraneoptera</taxon>
        <taxon>Hemiptera</taxon>
        <taxon>Heteroptera</taxon>
        <taxon>Panheteroptera</taxon>
        <taxon>Cimicomorpha</taxon>
        <taxon>Miridae</taxon>
        <taxon>Mirini</taxon>
        <taxon>Apolygus</taxon>
    </lineage>
</organism>
<keyword evidence="10" id="KW-1185">Reference proteome</keyword>
<evidence type="ECO:0000256" key="5">
    <source>
        <dbReference type="ARBA" id="ARBA00022759"/>
    </source>
</evidence>
<dbReference type="PROSITE" id="PS50994">
    <property type="entry name" value="INTEGRASE"/>
    <property type="match status" value="1"/>
</dbReference>
<sequence>MSASSGYPISRGRSQEISDYPELAELAMKLRSKLPTFGGTKSEKLDDFIRCIGDASMLYRAPEWFWVKLALMQLRGGARSLLELQMRMDNLTTLQQFEEELRNRFEGPQTRARLHQKLSSLRMEKGESLEAFGARIAKPLTDLTRKDTPFNWTEDCNAAFQNLKALLTKAPILAYPDFSKPFILATDGSKDGLGCVLSQMVDGVEHPVAYASRRTTPAESTSYCATELELAALIYGVAQFHHYLWGVDFVVYTDHQALKYLNTHRDLNSRLTRWALQLSEYRFSIVHKSGKSHGNADALSRVLTTEVRFLPVVTMDEIKEEQAADRGTMELVTKKNFRLSRDKILCRNTINGLRVVVPTKLREKILQLYHDLPQAGHGGNKKTLQRVQEQFWWPGMKEDVANYVQSCTSCSQRKHYGRTTAPLGEFSEPTECFSQISADIVGPLPQTPRGHKYFLSIIDQFSRFVDFYPLPDHTAESVAKAFLQYFGRVGSPGQLLTDQGTEFSSELMSHFCSFFKVKKVRTTAYHAMANGRVERIHKTMANILSHYVSVNQTNWDEYLPIAQMVINSQTHEATKYSPYEIVFGRKMKLPAANEMNLGEDVEPYTFHVEKLRDTLQAMWNQVEANQSVSASQMAKQYNKKTSRRSFQVGEWVYLHDPMMKAGKTRKFARPWKGPYKIVGVPSKLNLVILIRGKQKRVHVNRVKPSVARKSTLLPQPRDVGRTHKAQPNHDIIIMIQILLNVVLAMLVFSVEAPTTNDLPLEGNREQHQGVIFEYYTPTTPH</sequence>
<evidence type="ECO:0000256" key="4">
    <source>
        <dbReference type="ARBA" id="ARBA00022722"/>
    </source>
</evidence>
<accession>A0A8S9X0C7</accession>
<dbReference type="AlphaFoldDB" id="A0A8S9X0C7"/>
<dbReference type="OrthoDB" id="115435at2759"/>
<keyword evidence="5" id="KW-0255">Endonuclease</keyword>
<keyword evidence="6" id="KW-0378">Hydrolase</keyword>
<dbReference type="Gene3D" id="3.30.70.270">
    <property type="match status" value="1"/>
</dbReference>
<dbReference type="InterPro" id="IPR001584">
    <property type="entry name" value="Integrase_cat-core"/>
</dbReference>
<dbReference type="GO" id="GO:0003964">
    <property type="term" value="F:RNA-directed DNA polymerase activity"/>
    <property type="evidence" value="ECO:0007669"/>
    <property type="project" value="UniProtKB-KW"/>
</dbReference>
<dbReference type="PANTHER" id="PTHR37984:SF5">
    <property type="entry name" value="PROTEIN NYNRIN-LIKE"/>
    <property type="match status" value="1"/>
</dbReference>
<dbReference type="GO" id="GO:0016787">
    <property type="term" value="F:hydrolase activity"/>
    <property type="evidence" value="ECO:0007669"/>
    <property type="project" value="UniProtKB-KW"/>
</dbReference>
<evidence type="ECO:0000259" key="8">
    <source>
        <dbReference type="PROSITE" id="PS50994"/>
    </source>
</evidence>
<evidence type="ECO:0000313" key="10">
    <source>
        <dbReference type="Proteomes" id="UP000466442"/>
    </source>
</evidence>
<keyword evidence="2" id="KW-0808">Transferase</keyword>
<dbReference type="Pfam" id="PF17917">
    <property type="entry name" value="RT_RNaseH"/>
    <property type="match status" value="1"/>
</dbReference>
<dbReference type="Pfam" id="PF00665">
    <property type="entry name" value="rve"/>
    <property type="match status" value="1"/>
</dbReference>
<evidence type="ECO:0000256" key="3">
    <source>
        <dbReference type="ARBA" id="ARBA00022695"/>
    </source>
</evidence>
<keyword evidence="3" id="KW-0548">Nucleotidyltransferase</keyword>
<dbReference type="Pfam" id="PF17921">
    <property type="entry name" value="Integrase_H2C2"/>
    <property type="match status" value="1"/>
</dbReference>
<keyword evidence="4" id="KW-0540">Nuclease</keyword>
<dbReference type="InterPro" id="IPR043502">
    <property type="entry name" value="DNA/RNA_pol_sf"/>
</dbReference>
<dbReference type="InterPro" id="IPR041373">
    <property type="entry name" value="RT_RNaseH"/>
</dbReference>
<evidence type="ECO:0000256" key="2">
    <source>
        <dbReference type="ARBA" id="ARBA00022679"/>
    </source>
</evidence>
<evidence type="ECO:0000256" key="6">
    <source>
        <dbReference type="ARBA" id="ARBA00022801"/>
    </source>
</evidence>
<evidence type="ECO:0000313" key="9">
    <source>
        <dbReference type="EMBL" id="KAF6202427.1"/>
    </source>
</evidence>
<gene>
    <name evidence="9" type="ORF">GE061_004826</name>
</gene>
<reference evidence="9" key="1">
    <citation type="journal article" date="2021" name="Mol. Ecol. Resour.">
        <title>Apolygus lucorum genome provides insights into omnivorousness and mesophyll feeding.</title>
        <authorList>
            <person name="Liu Y."/>
            <person name="Liu H."/>
            <person name="Wang H."/>
            <person name="Huang T."/>
            <person name="Liu B."/>
            <person name="Yang B."/>
            <person name="Yin L."/>
            <person name="Li B."/>
            <person name="Zhang Y."/>
            <person name="Zhang S."/>
            <person name="Jiang F."/>
            <person name="Zhang X."/>
            <person name="Ren Y."/>
            <person name="Wang B."/>
            <person name="Wang S."/>
            <person name="Lu Y."/>
            <person name="Wu K."/>
            <person name="Fan W."/>
            <person name="Wang G."/>
        </authorList>
    </citation>
    <scope>NUCLEOTIDE SEQUENCE</scope>
    <source>
        <strain evidence="9">12Hb</strain>
    </source>
</reference>
<dbReference type="Gene3D" id="3.10.20.370">
    <property type="match status" value="1"/>
</dbReference>
<dbReference type="FunFam" id="1.10.340.70:FF:000001">
    <property type="entry name" value="Retrovirus-related Pol polyprotein from transposon gypsy-like Protein"/>
    <property type="match status" value="1"/>
</dbReference>
<dbReference type="EMBL" id="WIXP02000012">
    <property type="protein sequence ID" value="KAF6202427.1"/>
    <property type="molecule type" value="Genomic_DNA"/>
</dbReference>
<dbReference type="GO" id="GO:0042575">
    <property type="term" value="C:DNA polymerase complex"/>
    <property type="evidence" value="ECO:0007669"/>
    <property type="project" value="UniProtKB-ARBA"/>
</dbReference>
<dbReference type="Gene3D" id="3.30.420.10">
    <property type="entry name" value="Ribonuclease H-like superfamily/Ribonuclease H"/>
    <property type="match status" value="1"/>
</dbReference>
<dbReference type="Proteomes" id="UP000466442">
    <property type="component" value="Linkage Group LG12"/>
</dbReference>
<feature type="domain" description="Integrase catalytic" evidence="8">
    <location>
        <begin position="418"/>
        <end position="586"/>
    </location>
</feature>
<dbReference type="InterPro" id="IPR050951">
    <property type="entry name" value="Retrovirus_Pol_polyprotein"/>
</dbReference>
<dbReference type="PANTHER" id="PTHR37984">
    <property type="entry name" value="PROTEIN CBG26694"/>
    <property type="match status" value="1"/>
</dbReference>
<dbReference type="GO" id="GO:0003676">
    <property type="term" value="F:nucleic acid binding"/>
    <property type="evidence" value="ECO:0007669"/>
    <property type="project" value="InterPro"/>
</dbReference>
<dbReference type="GO" id="GO:0015074">
    <property type="term" value="P:DNA integration"/>
    <property type="evidence" value="ECO:0007669"/>
    <property type="project" value="InterPro"/>
</dbReference>
<dbReference type="EC" id="2.7.7.49" evidence="1"/>
<protein>
    <recommendedName>
        <fullName evidence="1">RNA-directed DNA polymerase</fullName>
        <ecNumber evidence="1">2.7.7.49</ecNumber>
    </recommendedName>
</protein>
<dbReference type="InterPro" id="IPR043128">
    <property type="entry name" value="Rev_trsase/Diguanyl_cyclase"/>
</dbReference>
<dbReference type="FunFam" id="3.10.20.370:FF:000001">
    <property type="entry name" value="Retrovirus-related Pol polyprotein from transposon 17.6-like protein"/>
    <property type="match status" value="1"/>
</dbReference>
<dbReference type="SUPFAM" id="SSF53098">
    <property type="entry name" value="Ribonuclease H-like"/>
    <property type="match status" value="1"/>
</dbReference>
<comment type="caution">
    <text evidence="9">The sequence shown here is derived from an EMBL/GenBank/DDBJ whole genome shotgun (WGS) entry which is preliminary data.</text>
</comment>